<organism evidence="7 8">
    <name type="scientific">Tetragenococcus muriaticus 3MR10-3</name>
    <dbReference type="NCBI Taxonomy" id="1302648"/>
    <lineage>
        <taxon>Bacteria</taxon>
        <taxon>Bacillati</taxon>
        <taxon>Bacillota</taxon>
        <taxon>Bacilli</taxon>
        <taxon>Lactobacillales</taxon>
        <taxon>Enterococcaceae</taxon>
        <taxon>Tetragenococcus</taxon>
    </lineage>
</organism>
<comment type="similarity">
    <text evidence="2 6">Belongs to the BI1 family.</text>
</comment>
<dbReference type="Pfam" id="PF01027">
    <property type="entry name" value="Bax1-I"/>
    <property type="match status" value="1"/>
</dbReference>
<keyword evidence="3 6" id="KW-0812">Transmembrane</keyword>
<protein>
    <submittedName>
        <fullName evidence="7">Membrane protein</fullName>
    </submittedName>
</protein>
<dbReference type="PATRIC" id="fig|1302648.3.peg.1287"/>
<evidence type="ECO:0000313" key="8">
    <source>
        <dbReference type="Proteomes" id="UP000029381"/>
    </source>
</evidence>
<feature type="transmembrane region" description="Helical" evidence="6">
    <location>
        <begin position="107"/>
        <end position="127"/>
    </location>
</feature>
<dbReference type="AlphaFoldDB" id="A0A091C1J4"/>
<dbReference type="RefSeq" id="WP_028789393.1">
    <property type="nucleotide sequence ID" value="NZ_JPVT01000130.1"/>
</dbReference>
<feature type="transmembrane region" description="Helical" evidence="6">
    <location>
        <begin position="80"/>
        <end position="100"/>
    </location>
</feature>
<evidence type="ECO:0000256" key="5">
    <source>
        <dbReference type="ARBA" id="ARBA00023136"/>
    </source>
</evidence>
<dbReference type="CDD" id="cd10432">
    <property type="entry name" value="BI-1-like_bacterial"/>
    <property type="match status" value="1"/>
</dbReference>
<dbReference type="EMBL" id="JPVT01000130">
    <property type="protein sequence ID" value="KFN90819.1"/>
    <property type="molecule type" value="Genomic_DNA"/>
</dbReference>
<proteinExistence type="inferred from homology"/>
<dbReference type="InterPro" id="IPR006214">
    <property type="entry name" value="Bax_inhibitor_1-related"/>
</dbReference>
<evidence type="ECO:0000256" key="3">
    <source>
        <dbReference type="ARBA" id="ARBA00022692"/>
    </source>
</evidence>
<dbReference type="GO" id="GO:0005886">
    <property type="term" value="C:plasma membrane"/>
    <property type="evidence" value="ECO:0007669"/>
    <property type="project" value="TreeGrafter"/>
</dbReference>
<evidence type="ECO:0000256" key="1">
    <source>
        <dbReference type="ARBA" id="ARBA00004141"/>
    </source>
</evidence>
<keyword evidence="8" id="KW-1185">Reference proteome</keyword>
<feature type="transmembrane region" description="Helical" evidence="6">
    <location>
        <begin position="139"/>
        <end position="157"/>
    </location>
</feature>
<evidence type="ECO:0000256" key="6">
    <source>
        <dbReference type="RuleBase" id="RU004379"/>
    </source>
</evidence>
<gene>
    <name evidence="7" type="ORF">TMU3MR103_1320</name>
</gene>
<reference evidence="7 8" key="1">
    <citation type="submission" date="2014-08" db="EMBL/GenBank/DDBJ databases">
        <title>Genome sequence of Tetragenococcus muriaticus.</title>
        <authorList>
            <person name="Chuea-nongthon C."/>
            <person name="Rodtong S."/>
            <person name="Yongsawatdigul J."/>
            <person name="Steele J.L."/>
            <person name="Liu X.-y."/>
            <person name="Speers J."/>
            <person name="Glasner J.D."/>
            <person name="Neeno-Eckwall E.C."/>
        </authorList>
    </citation>
    <scope>NUCLEOTIDE SEQUENCE [LARGE SCALE GENOMIC DNA]</scope>
    <source>
        <strain evidence="7 8">3MR10-3</strain>
    </source>
</reference>
<feature type="transmembrane region" description="Helical" evidence="6">
    <location>
        <begin position="200"/>
        <end position="223"/>
    </location>
</feature>
<dbReference type="PANTHER" id="PTHR23291:SF50">
    <property type="entry name" value="PROTEIN LIFEGUARD 4"/>
    <property type="match status" value="1"/>
</dbReference>
<keyword evidence="4 6" id="KW-1133">Transmembrane helix</keyword>
<feature type="transmembrane region" description="Helical" evidence="6">
    <location>
        <begin position="164"/>
        <end position="180"/>
    </location>
</feature>
<dbReference type="Proteomes" id="UP000029381">
    <property type="component" value="Unassembled WGS sequence"/>
</dbReference>
<evidence type="ECO:0000256" key="2">
    <source>
        <dbReference type="ARBA" id="ARBA00010350"/>
    </source>
</evidence>
<feature type="transmembrane region" description="Helical" evidence="6">
    <location>
        <begin position="20"/>
        <end position="42"/>
    </location>
</feature>
<evidence type="ECO:0000256" key="4">
    <source>
        <dbReference type="ARBA" id="ARBA00022989"/>
    </source>
</evidence>
<comment type="subcellular location">
    <subcellularLocation>
        <location evidence="1">Membrane</location>
        <topology evidence="1">Multi-pass membrane protein</topology>
    </subcellularLocation>
</comment>
<dbReference type="PANTHER" id="PTHR23291">
    <property type="entry name" value="BAX INHIBITOR-RELATED"/>
    <property type="match status" value="1"/>
</dbReference>
<evidence type="ECO:0000313" key="7">
    <source>
        <dbReference type="EMBL" id="KFN90819.1"/>
    </source>
</evidence>
<name>A0A091C1J4_9ENTE</name>
<keyword evidence="5 6" id="KW-0472">Membrane</keyword>
<sequence>MNSNPAIEAKGVNQFYAKVYSIFALGLGISAVSAYIAMTIFFEQTISFIDRFPLGLTGIWLVEIILVILLSAKAQKNPSLTIAGFIVYSLLNGVVLSITLSMYTPALVGRAFATATATFLAMALYGAVTKRDLSGIGRAAIGLLIGVIVATLINFFLQSSAVNYLLSYLTVAIFLGLTAYDNQQIRNLYFATAGQENTGLAAFMALQLYLDFINLFLSFLRIFSRN</sequence>
<accession>A0A091C1J4</accession>
<comment type="caution">
    <text evidence="7">The sequence shown here is derived from an EMBL/GenBank/DDBJ whole genome shotgun (WGS) entry which is preliminary data.</text>
</comment>
<feature type="transmembrane region" description="Helical" evidence="6">
    <location>
        <begin position="54"/>
        <end position="74"/>
    </location>
</feature>